<evidence type="ECO:0000256" key="1">
    <source>
        <dbReference type="SAM" id="MobiDB-lite"/>
    </source>
</evidence>
<feature type="compositionally biased region" description="Basic residues" evidence="1">
    <location>
        <begin position="59"/>
        <end position="72"/>
    </location>
</feature>
<dbReference type="RefSeq" id="WP_013321185.1">
    <property type="nucleotide sequence ID" value="NC_014501.1"/>
</dbReference>
<gene>
    <name evidence="2" type="ordered locus">Cyan7822_1070</name>
</gene>
<dbReference type="AlphaFoldDB" id="E0UEU8"/>
<sequence length="146" mass="15427">MLKKIFGGKKSDYYLELKEDASPAKPEVSAEPSAQESPSAPAETPAVEEKPAEPVAKSAKSKKTSVKSKKAAAPKEKAPETASESVPLVTSFPVSAATSSQNGKAEPQEVAFASKYLLTPTLGRRLPGPSLNTFKSMARQVKKPRG</sequence>
<dbReference type="eggNOG" id="ENOG5030QDJ">
    <property type="taxonomic scope" value="Bacteria"/>
</dbReference>
<organism evidence="2 3">
    <name type="scientific">Gloeothece verrucosa (strain PCC 7822)</name>
    <name type="common">Cyanothece sp. (strain PCC 7822)</name>
    <dbReference type="NCBI Taxonomy" id="497965"/>
    <lineage>
        <taxon>Bacteria</taxon>
        <taxon>Bacillati</taxon>
        <taxon>Cyanobacteriota</taxon>
        <taxon>Cyanophyceae</taxon>
        <taxon>Oscillatoriophycideae</taxon>
        <taxon>Chroococcales</taxon>
        <taxon>Aphanothecaceae</taxon>
        <taxon>Gloeothece</taxon>
        <taxon>Gloeothece verrucosa</taxon>
    </lineage>
</organism>
<feature type="region of interest" description="Disordered" evidence="1">
    <location>
        <begin position="17"/>
        <end position="89"/>
    </location>
</feature>
<dbReference type="OrthoDB" id="468587at2"/>
<dbReference type="HOGENOM" id="CLU_123930_0_0_3"/>
<dbReference type="Proteomes" id="UP000008206">
    <property type="component" value="Chromosome"/>
</dbReference>
<feature type="region of interest" description="Disordered" evidence="1">
    <location>
        <begin position="122"/>
        <end position="146"/>
    </location>
</feature>
<evidence type="ECO:0000313" key="3">
    <source>
        <dbReference type="Proteomes" id="UP000008206"/>
    </source>
</evidence>
<dbReference type="STRING" id="497965.Cyan7822_1070"/>
<proteinExistence type="predicted"/>
<dbReference type="KEGG" id="cyj:Cyan7822_1070"/>
<accession>E0UEU8</accession>
<protein>
    <submittedName>
        <fullName evidence="2">Uncharacterized protein</fullName>
    </submittedName>
</protein>
<feature type="compositionally biased region" description="Low complexity" evidence="1">
    <location>
        <begin position="26"/>
        <end position="45"/>
    </location>
</feature>
<evidence type="ECO:0000313" key="2">
    <source>
        <dbReference type="EMBL" id="ADN13078.1"/>
    </source>
</evidence>
<dbReference type="EMBL" id="CP002198">
    <property type="protein sequence ID" value="ADN13078.1"/>
    <property type="molecule type" value="Genomic_DNA"/>
</dbReference>
<name>E0UEU8_GLOV7</name>
<keyword evidence="3" id="KW-1185">Reference proteome</keyword>
<reference evidence="3" key="1">
    <citation type="journal article" date="2011" name="MBio">
        <title>Novel metabolic attributes of the genus Cyanothece, comprising a group of unicellular nitrogen-fixing Cyanobacteria.</title>
        <authorList>
            <person name="Bandyopadhyay A."/>
            <person name="Elvitigala T."/>
            <person name="Welsh E."/>
            <person name="Stockel J."/>
            <person name="Liberton M."/>
            <person name="Min H."/>
            <person name="Sherman L.A."/>
            <person name="Pakrasi H.B."/>
        </authorList>
    </citation>
    <scope>NUCLEOTIDE SEQUENCE [LARGE SCALE GENOMIC DNA]</scope>
    <source>
        <strain evidence="3">PCC 7822</strain>
    </source>
</reference>